<accession>A0AAU2H3W7</accession>
<reference evidence="2" key="1">
    <citation type="submission" date="2022-10" db="EMBL/GenBank/DDBJ databases">
        <title>The complete genomes of actinobacterial strains from the NBC collection.</title>
        <authorList>
            <person name="Joergensen T.S."/>
            <person name="Alvarez Arevalo M."/>
            <person name="Sterndorff E.B."/>
            <person name="Faurdal D."/>
            <person name="Vuksanovic O."/>
            <person name="Mourched A.-S."/>
            <person name="Charusanti P."/>
            <person name="Shaw S."/>
            <person name="Blin K."/>
            <person name="Weber T."/>
        </authorList>
    </citation>
    <scope>NUCLEOTIDE SEQUENCE</scope>
    <source>
        <strain evidence="2">NBC_00060</strain>
    </source>
</reference>
<name>A0AAU2H3W7_9ACTN</name>
<keyword evidence="1" id="KW-1133">Transmembrane helix</keyword>
<evidence type="ECO:0008006" key="3">
    <source>
        <dbReference type="Google" id="ProtNLM"/>
    </source>
</evidence>
<protein>
    <recommendedName>
        <fullName evidence="3">Integral membrane protein</fullName>
    </recommendedName>
</protein>
<evidence type="ECO:0000313" key="2">
    <source>
        <dbReference type="EMBL" id="WTU42795.1"/>
    </source>
</evidence>
<feature type="transmembrane region" description="Helical" evidence="1">
    <location>
        <begin position="36"/>
        <end position="53"/>
    </location>
</feature>
<organism evidence="2">
    <name type="scientific">Streptomyces sp. NBC_00060</name>
    <dbReference type="NCBI Taxonomy" id="2975636"/>
    <lineage>
        <taxon>Bacteria</taxon>
        <taxon>Bacillati</taxon>
        <taxon>Actinomycetota</taxon>
        <taxon>Actinomycetes</taxon>
        <taxon>Kitasatosporales</taxon>
        <taxon>Streptomycetaceae</taxon>
        <taxon>Streptomyces</taxon>
    </lineage>
</organism>
<feature type="transmembrane region" description="Helical" evidence="1">
    <location>
        <begin position="135"/>
        <end position="156"/>
    </location>
</feature>
<dbReference type="EMBL" id="CP108253">
    <property type="protein sequence ID" value="WTU42795.1"/>
    <property type="molecule type" value="Genomic_DNA"/>
</dbReference>
<feature type="transmembrane region" description="Helical" evidence="1">
    <location>
        <begin position="107"/>
        <end position="126"/>
    </location>
</feature>
<feature type="transmembrane region" description="Helical" evidence="1">
    <location>
        <begin position="79"/>
        <end position="101"/>
    </location>
</feature>
<sequence length="157" mass="16612">MQQNWLFGGVYGTVLSSALLAALHSEGTPYTPYYNAAWILVTAGTAALAHAYAHHMSSHRQNGGSQRWRRLAVTLADEWPVIIACMPTVLLLVVSGLAGWAESDVTTAGLLLNTALLFGWGTFAALREGYRRRSAAFIGGADAAIGLLIAGANAVIK</sequence>
<keyword evidence="1" id="KW-0812">Transmembrane</keyword>
<keyword evidence="1" id="KW-0472">Membrane</keyword>
<feature type="transmembrane region" description="Helical" evidence="1">
    <location>
        <begin position="5"/>
        <end position="24"/>
    </location>
</feature>
<proteinExistence type="predicted"/>
<dbReference type="AlphaFoldDB" id="A0AAU2H3W7"/>
<evidence type="ECO:0000256" key="1">
    <source>
        <dbReference type="SAM" id="Phobius"/>
    </source>
</evidence>
<gene>
    <name evidence="2" type="ORF">OHV25_26065</name>
</gene>